<dbReference type="EC" id="2.7.1.95" evidence="2"/>
<keyword evidence="8 10" id="KW-0046">Antibiotic resistance</keyword>
<evidence type="ECO:0000256" key="3">
    <source>
        <dbReference type="ARBA" id="ARBA00017903"/>
    </source>
</evidence>
<dbReference type="OrthoDB" id="3806873at2"/>
<keyword evidence="12" id="KW-0460">Magnesium</keyword>
<evidence type="ECO:0000313" key="15">
    <source>
        <dbReference type="Proteomes" id="UP000245629"/>
    </source>
</evidence>
<evidence type="ECO:0000256" key="6">
    <source>
        <dbReference type="ARBA" id="ARBA00022777"/>
    </source>
</evidence>
<dbReference type="Pfam" id="PF01636">
    <property type="entry name" value="APH"/>
    <property type="match status" value="1"/>
</dbReference>
<dbReference type="Proteomes" id="UP000245629">
    <property type="component" value="Chromosome 2"/>
</dbReference>
<dbReference type="KEGG" id="azz:DEW08_09705"/>
<protein>
    <recommendedName>
        <fullName evidence="3">Aminoglycoside 3'-phosphotransferase</fullName>
        <ecNumber evidence="2">2.7.1.95</ecNumber>
    </recommendedName>
</protein>
<accession>A0A2S2CTZ1</accession>
<dbReference type="InterPro" id="IPR002575">
    <property type="entry name" value="Aminoglycoside_PTrfase"/>
</dbReference>
<dbReference type="GO" id="GO:0046677">
    <property type="term" value="P:response to antibiotic"/>
    <property type="evidence" value="ECO:0007669"/>
    <property type="project" value="UniProtKB-KW"/>
</dbReference>
<dbReference type="Gene3D" id="3.90.1200.10">
    <property type="match status" value="1"/>
</dbReference>
<proteinExistence type="inferred from homology"/>
<keyword evidence="7 10" id="KW-0067">ATP-binding</keyword>
<dbReference type="NCBIfam" id="NF032898">
    <property type="entry name" value="APH_3p_II"/>
    <property type="match status" value="1"/>
</dbReference>
<feature type="binding site" evidence="12">
    <location>
        <position position="213"/>
    </location>
    <ligand>
        <name>Mg(2+)</name>
        <dbReference type="ChEBI" id="CHEBI:18420"/>
    </ligand>
</feature>
<feature type="binding site" evidence="12">
    <location>
        <position position="200"/>
    </location>
    <ligand>
        <name>Mg(2+)</name>
        <dbReference type="ChEBI" id="CHEBI:18420"/>
    </ligand>
</feature>
<comment type="catalytic activity">
    <reaction evidence="9">
        <text>kanamycin A + ATP = kanamycin 3'-phosphate + ADP + H(+)</text>
        <dbReference type="Rhea" id="RHEA:24256"/>
        <dbReference type="ChEBI" id="CHEBI:15378"/>
        <dbReference type="ChEBI" id="CHEBI:30616"/>
        <dbReference type="ChEBI" id="CHEBI:57909"/>
        <dbReference type="ChEBI" id="CHEBI:58214"/>
        <dbReference type="ChEBI" id="CHEBI:456216"/>
        <dbReference type="EC" id="2.7.1.95"/>
    </reaction>
</comment>
<dbReference type="InterPro" id="IPR024165">
    <property type="entry name" value="Kan/Strep_kinase"/>
</dbReference>
<evidence type="ECO:0000256" key="7">
    <source>
        <dbReference type="ARBA" id="ARBA00022840"/>
    </source>
</evidence>
<dbReference type="PIRSF" id="PIRSF000706">
    <property type="entry name" value="Kanamycin_kin"/>
    <property type="match status" value="1"/>
</dbReference>
<dbReference type="InterPro" id="IPR051678">
    <property type="entry name" value="AGP_Transferase"/>
</dbReference>
<sequence>MSSHPPSPADRPPSLPVGWAERLAGYRWTRQTIGCSGAAVFRLEATDRPPLFVKTEPAGPLAELRDETARMRWLETVGVPAPRVIDAAATADRDWLLMTAVAGHDLASEQRPEPARIVRLAAEALRSLHRIDRAACPFDHSAGVRIAHARARMEAGLVEEEDYEGKEDGRTVGELFALLVAGRPRTEDLVVTHGDACLPNLMAEDGAFTGFIDVGRLGIADRHQDLALATRDIAEELGEAWIAPFLDRYGIAADPAKMRFYRLLDEFF</sequence>
<dbReference type="EMBL" id="CP029353">
    <property type="protein sequence ID" value="AWK87946.1"/>
    <property type="molecule type" value="Genomic_DNA"/>
</dbReference>
<evidence type="ECO:0000313" key="14">
    <source>
        <dbReference type="EMBL" id="AWK87946.1"/>
    </source>
</evidence>
<dbReference type="RefSeq" id="WP_109329702.1">
    <property type="nucleotide sequence ID" value="NZ_CP029353.1"/>
</dbReference>
<dbReference type="GO" id="GO:0046872">
    <property type="term" value="F:metal ion binding"/>
    <property type="evidence" value="ECO:0007669"/>
    <property type="project" value="UniProtKB-KW"/>
</dbReference>
<gene>
    <name evidence="14" type="ORF">DEW08_09705</name>
</gene>
<evidence type="ECO:0000256" key="11">
    <source>
        <dbReference type="PIRSR" id="PIRSR000706-1"/>
    </source>
</evidence>
<organism evidence="14 15">
    <name type="scientific">Azospirillum thermophilum</name>
    <dbReference type="NCBI Taxonomy" id="2202148"/>
    <lineage>
        <taxon>Bacteria</taxon>
        <taxon>Pseudomonadati</taxon>
        <taxon>Pseudomonadota</taxon>
        <taxon>Alphaproteobacteria</taxon>
        <taxon>Rhodospirillales</taxon>
        <taxon>Azospirillaceae</taxon>
        <taxon>Azospirillum</taxon>
    </lineage>
</organism>
<evidence type="ECO:0000256" key="4">
    <source>
        <dbReference type="ARBA" id="ARBA00022679"/>
    </source>
</evidence>
<keyword evidence="4 10" id="KW-0808">Transferase</keyword>
<dbReference type="SUPFAM" id="SSF56112">
    <property type="entry name" value="Protein kinase-like (PK-like)"/>
    <property type="match status" value="1"/>
</dbReference>
<dbReference type="PANTHER" id="PTHR21310">
    <property type="entry name" value="AMINOGLYCOSIDE PHOSPHOTRANSFERASE-RELATED-RELATED"/>
    <property type="match status" value="1"/>
</dbReference>
<reference evidence="15" key="1">
    <citation type="submission" date="2018-05" db="EMBL/GenBank/DDBJ databases">
        <title>Azospirillum thermophila sp. nov., a novel isolated from hot spring.</title>
        <authorList>
            <person name="Zhao Z."/>
        </authorList>
    </citation>
    <scope>NUCLEOTIDE SEQUENCE [LARGE SCALE GENOMIC DNA]</scope>
    <source>
        <strain evidence="15">CFH 70021</strain>
    </source>
</reference>
<dbReference type="AlphaFoldDB" id="A0A2S2CTZ1"/>
<evidence type="ECO:0000256" key="1">
    <source>
        <dbReference type="ARBA" id="ARBA00006219"/>
    </source>
</evidence>
<feature type="domain" description="Aminoglycoside phosphotransferase" evidence="13">
    <location>
        <begin position="39"/>
        <end position="261"/>
    </location>
</feature>
<evidence type="ECO:0000256" key="12">
    <source>
        <dbReference type="PIRSR" id="PIRSR000706-2"/>
    </source>
</evidence>
<evidence type="ECO:0000256" key="2">
    <source>
        <dbReference type="ARBA" id="ARBA00012193"/>
    </source>
</evidence>
<keyword evidence="15" id="KW-1185">Reference proteome</keyword>
<dbReference type="GO" id="GO:0008910">
    <property type="term" value="F:kanamycin kinase activity"/>
    <property type="evidence" value="ECO:0007669"/>
    <property type="project" value="UniProtKB-EC"/>
</dbReference>
<keyword evidence="5 10" id="KW-0547">Nucleotide-binding</keyword>
<dbReference type="PANTHER" id="PTHR21310:SF41">
    <property type="entry name" value="3'-PHOSPHOTRANSFERASE, PUTATIVE-RELATED"/>
    <property type="match status" value="1"/>
</dbReference>
<dbReference type="GO" id="GO:0005524">
    <property type="term" value="F:ATP binding"/>
    <property type="evidence" value="ECO:0007669"/>
    <property type="project" value="UniProtKB-KW"/>
</dbReference>
<evidence type="ECO:0000256" key="9">
    <source>
        <dbReference type="ARBA" id="ARBA00048925"/>
    </source>
</evidence>
<evidence type="ECO:0000256" key="5">
    <source>
        <dbReference type="ARBA" id="ARBA00022741"/>
    </source>
</evidence>
<comment type="similarity">
    <text evidence="1 10">Belongs to the aminoglycoside phosphotransferase family.</text>
</comment>
<dbReference type="CDD" id="cd05150">
    <property type="entry name" value="APH"/>
    <property type="match status" value="1"/>
</dbReference>
<keyword evidence="12" id="KW-0479">Metal-binding</keyword>
<dbReference type="InterPro" id="IPR011009">
    <property type="entry name" value="Kinase-like_dom_sf"/>
</dbReference>
<feature type="active site" description="Proton acceptor" evidence="11">
    <location>
        <position position="195"/>
    </location>
</feature>
<keyword evidence="6 10" id="KW-0418">Kinase</keyword>
<dbReference type="NCBIfam" id="NF033068">
    <property type="entry name" value="APH_3p"/>
    <property type="match status" value="1"/>
</dbReference>
<evidence type="ECO:0000259" key="13">
    <source>
        <dbReference type="Pfam" id="PF01636"/>
    </source>
</evidence>
<evidence type="ECO:0000256" key="8">
    <source>
        <dbReference type="ARBA" id="ARBA00023251"/>
    </source>
</evidence>
<name>A0A2S2CTZ1_9PROT</name>
<evidence type="ECO:0000256" key="10">
    <source>
        <dbReference type="PIRNR" id="PIRNR000706"/>
    </source>
</evidence>
<dbReference type="Gene3D" id="3.30.200.20">
    <property type="entry name" value="Phosphorylase Kinase, domain 1"/>
    <property type="match status" value="1"/>
</dbReference>